<dbReference type="SUPFAM" id="SSF52047">
    <property type="entry name" value="RNI-like"/>
    <property type="match status" value="1"/>
</dbReference>
<organism evidence="1 2">
    <name type="scientific">Dendrothele bispora (strain CBS 962.96)</name>
    <dbReference type="NCBI Taxonomy" id="1314807"/>
    <lineage>
        <taxon>Eukaryota</taxon>
        <taxon>Fungi</taxon>
        <taxon>Dikarya</taxon>
        <taxon>Basidiomycota</taxon>
        <taxon>Agaricomycotina</taxon>
        <taxon>Agaricomycetes</taxon>
        <taxon>Agaricomycetidae</taxon>
        <taxon>Agaricales</taxon>
        <taxon>Agaricales incertae sedis</taxon>
        <taxon>Dendrothele</taxon>
    </lineage>
</organism>
<dbReference type="OrthoDB" id="3235026at2759"/>
<sequence length="466" mass="52403">MWSQLPPELKLAVADALLPLDAVQDLASVDRDTYNACLPVIFRNVRLYDYKGLQGFLRNVPSEYVRYMHRLDLCTEDESGSETVETKTKTVTALLASCICLKELILRLEGSLHHSLTACFRNLTDITRLTITNCSDETIRPLSERFVVSVCASLPSLEHISLDCVTRSLLHAPEQNGQYPYIPLVRDDDNIPKHPVLGSALSLPSLLSIPTLKSLCIDDTHLGDPLWETSPVKCQLQRLALGTYPGCDGEFDKKCTERIMSALSAGRTTSSLVSLYLTTSLPSPSLISTTPATLLCARLQQTVSMYHLPSLRKLQLSSSFPIDSFVDTMTHLASSPIECIEMQCYEDDTVDACERLEEFIALRMEKLPKGRFFENLQRIDFVAVQDLDLPWARDLEEEEEEEYKRAKAIKKLKRTCRKAKLLSSVSEATFSRELVELDLDQREQVYASTNATAGRWADGRVRLMTI</sequence>
<accession>A0A4S8L4U7</accession>
<reference evidence="1 2" key="1">
    <citation type="journal article" date="2019" name="Nat. Ecol. Evol.">
        <title>Megaphylogeny resolves global patterns of mushroom evolution.</title>
        <authorList>
            <person name="Varga T."/>
            <person name="Krizsan K."/>
            <person name="Foldi C."/>
            <person name="Dima B."/>
            <person name="Sanchez-Garcia M."/>
            <person name="Sanchez-Ramirez S."/>
            <person name="Szollosi G.J."/>
            <person name="Szarkandi J.G."/>
            <person name="Papp V."/>
            <person name="Albert L."/>
            <person name="Andreopoulos W."/>
            <person name="Angelini C."/>
            <person name="Antonin V."/>
            <person name="Barry K.W."/>
            <person name="Bougher N.L."/>
            <person name="Buchanan P."/>
            <person name="Buyck B."/>
            <person name="Bense V."/>
            <person name="Catcheside P."/>
            <person name="Chovatia M."/>
            <person name="Cooper J."/>
            <person name="Damon W."/>
            <person name="Desjardin D."/>
            <person name="Finy P."/>
            <person name="Geml J."/>
            <person name="Haridas S."/>
            <person name="Hughes K."/>
            <person name="Justo A."/>
            <person name="Karasinski D."/>
            <person name="Kautmanova I."/>
            <person name="Kiss B."/>
            <person name="Kocsube S."/>
            <person name="Kotiranta H."/>
            <person name="LaButti K.M."/>
            <person name="Lechner B.E."/>
            <person name="Liimatainen K."/>
            <person name="Lipzen A."/>
            <person name="Lukacs Z."/>
            <person name="Mihaltcheva S."/>
            <person name="Morgado L.N."/>
            <person name="Niskanen T."/>
            <person name="Noordeloos M.E."/>
            <person name="Ohm R.A."/>
            <person name="Ortiz-Santana B."/>
            <person name="Ovrebo C."/>
            <person name="Racz N."/>
            <person name="Riley R."/>
            <person name="Savchenko A."/>
            <person name="Shiryaev A."/>
            <person name="Soop K."/>
            <person name="Spirin V."/>
            <person name="Szebenyi C."/>
            <person name="Tomsovsky M."/>
            <person name="Tulloss R.E."/>
            <person name="Uehling J."/>
            <person name="Grigoriev I.V."/>
            <person name="Vagvolgyi C."/>
            <person name="Papp T."/>
            <person name="Martin F.M."/>
            <person name="Miettinen O."/>
            <person name="Hibbett D.S."/>
            <person name="Nagy L.G."/>
        </authorList>
    </citation>
    <scope>NUCLEOTIDE SEQUENCE [LARGE SCALE GENOMIC DNA]</scope>
    <source>
        <strain evidence="1 2">CBS 962.96</strain>
    </source>
</reference>
<name>A0A4S8L4U7_DENBC</name>
<protein>
    <recommendedName>
        <fullName evidence="3">F-box domain-containing protein</fullName>
    </recommendedName>
</protein>
<dbReference type="AlphaFoldDB" id="A0A4S8L4U7"/>
<gene>
    <name evidence="1" type="ORF">K435DRAFT_765743</name>
</gene>
<proteinExistence type="predicted"/>
<evidence type="ECO:0000313" key="1">
    <source>
        <dbReference type="EMBL" id="THU83602.1"/>
    </source>
</evidence>
<evidence type="ECO:0008006" key="3">
    <source>
        <dbReference type="Google" id="ProtNLM"/>
    </source>
</evidence>
<keyword evidence="2" id="KW-1185">Reference proteome</keyword>
<evidence type="ECO:0000313" key="2">
    <source>
        <dbReference type="Proteomes" id="UP000297245"/>
    </source>
</evidence>
<dbReference type="EMBL" id="ML179653">
    <property type="protein sequence ID" value="THU83602.1"/>
    <property type="molecule type" value="Genomic_DNA"/>
</dbReference>
<dbReference type="Proteomes" id="UP000297245">
    <property type="component" value="Unassembled WGS sequence"/>
</dbReference>